<evidence type="ECO:0000313" key="2">
    <source>
        <dbReference type="EMBL" id="MBM3332345.1"/>
    </source>
</evidence>
<keyword evidence="1" id="KW-0732">Signal</keyword>
<organism evidence="2 3">
    <name type="scientific">candidate division WOR-3 bacterium</name>
    <dbReference type="NCBI Taxonomy" id="2052148"/>
    <lineage>
        <taxon>Bacteria</taxon>
        <taxon>Bacteria division WOR-3</taxon>
    </lineage>
</organism>
<accession>A0A937XEP9</accession>
<dbReference type="Gene3D" id="2.60.120.260">
    <property type="entry name" value="Galactose-binding domain-like"/>
    <property type="match status" value="1"/>
</dbReference>
<evidence type="ECO:0000256" key="1">
    <source>
        <dbReference type="SAM" id="SignalP"/>
    </source>
</evidence>
<dbReference type="EMBL" id="VGIR01000078">
    <property type="protein sequence ID" value="MBM3332345.1"/>
    <property type="molecule type" value="Genomic_DNA"/>
</dbReference>
<dbReference type="AlphaFoldDB" id="A0A937XEP9"/>
<reference evidence="2" key="1">
    <citation type="submission" date="2019-03" db="EMBL/GenBank/DDBJ databases">
        <title>Lake Tanganyika Metagenome-Assembled Genomes (MAGs).</title>
        <authorList>
            <person name="Tran P."/>
        </authorList>
    </citation>
    <scope>NUCLEOTIDE SEQUENCE</scope>
    <source>
        <strain evidence="2">K_DeepCast_150m_m2_040</strain>
    </source>
</reference>
<comment type="caution">
    <text evidence="2">The sequence shown here is derived from an EMBL/GenBank/DDBJ whole genome shotgun (WGS) entry which is preliminary data.</text>
</comment>
<feature type="non-terminal residue" evidence="2">
    <location>
        <position position="378"/>
    </location>
</feature>
<evidence type="ECO:0000313" key="3">
    <source>
        <dbReference type="Proteomes" id="UP000779900"/>
    </source>
</evidence>
<dbReference type="Proteomes" id="UP000779900">
    <property type="component" value="Unassembled WGS sequence"/>
</dbReference>
<sequence length="378" mass="41263">MNKAATLVLALLLLSGLGWASNTATVVPTSGVRAEAPQNFQTPPMPVGEQDAVLLTQDFSGSWTSTSPPTGWIIGWTGAGPDANDWYNGGGYARLYWYPYDYGQRDTLVSPTVNCAGYTNITLTAYVQYDYFGGGYTAVIEGSTNGGSTWPITIRNYNNSSYTGTEVFNINSWAAGQSQVRIRWRGTGDIYNINWWNVDNVLLQGDMVVSNDIGVSQILAPIDPFYAFGDTLWPRAIVRNWGTAAQNNVPIRCRMRDSVSGTIVYDSIRTVSLAPNQIDTVDFPGWVPSAVDAIYRDTIRAENPGDQNPANDAQFNRVKVTEWGSECLTYNDGTFDNAISWVAAGNQLATRFVGPKKPLPINKAILYISSFSGADYAA</sequence>
<feature type="chain" id="PRO_5037920981" description="Peptidase M6-like domain-containing protein" evidence="1">
    <location>
        <begin position="21"/>
        <end position="378"/>
    </location>
</feature>
<feature type="signal peptide" evidence="1">
    <location>
        <begin position="1"/>
        <end position="20"/>
    </location>
</feature>
<evidence type="ECO:0008006" key="4">
    <source>
        <dbReference type="Google" id="ProtNLM"/>
    </source>
</evidence>
<protein>
    <recommendedName>
        <fullName evidence="4">Peptidase M6-like domain-containing protein</fullName>
    </recommendedName>
</protein>
<gene>
    <name evidence="2" type="ORF">FJY68_10955</name>
</gene>
<name>A0A937XEP9_UNCW3</name>
<proteinExistence type="predicted"/>